<evidence type="ECO:0000256" key="7">
    <source>
        <dbReference type="ARBA" id="ARBA00023053"/>
    </source>
</evidence>
<dbReference type="InterPro" id="IPR001873">
    <property type="entry name" value="ENaC"/>
</dbReference>
<comment type="subcellular location">
    <subcellularLocation>
        <location evidence="1">Membrane</location>
        <topology evidence="1">Multi-pass membrane protein</topology>
    </subcellularLocation>
</comment>
<dbReference type="GO" id="GO:0015280">
    <property type="term" value="F:ligand-gated sodium channel activity"/>
    <property type="evidence" value="ECO:0007669"/>
    <property type="project" value="TreeGrafter"/>
</dbReference>
<dbReference type="InterPro" id="IPR020903">
    <property type="entry name" value="ENaC_CS"/>
</dbReference>
<dbReference type="PANTHER" id="PTHR11690:SF288">
    <property type="entry name" value="AMILORIDE-SENSITIVE NA+ CHANNEL-RELATED"/>
    <property type="match status" value="1"/>
</dbReference>
<accession>A0A553PQR8</accession>
<evidence type="ECO:0000256" key="1">
    <source>
        <dbReference type="ARBA" id="ARBA00004141"/>
    </source>
</evidence>
<dbReference type="EMBL" id="VCGU01000002">
    <property type="protein sequence ID" value="TRY80033.1"/>
    <property type="molecule type" value="Genomic_DNA"/>
</dbReference>
<keyword evidence="7" id="KW-0915">Sodium</keyword>
<comment type="caution">
    <text evidence="13">The sequence shown here is derived from an EMBL/GenBank/DDBJ whole genome shotgun (WGS) entry which is preliminary data.</text>
</comment>
<dbReference type="Pfam" id="PF00858">
    <property type="entry name" value="ASC"/>
    <property type="match status" value="1"/>
</dbReference>
<evidence type="ECO:0000256" key="8">
    <source>
        <dbReference type="ARBA" id="ARBA00023065"/>
    </source>
</evidence>
<dbReference type="Proteomes" id="UP000318571">
    <property type="component" value="Chromosome 6"/>
</dbReference>
<dbReference type="STRING" id="6832.A0A553PQR8"/>
<evidence type="ECO:0000256" key="9">
    <source>
        <dbReference type="ARBA" id="ARBA00023136"/>
    </source>
</evidence>
<evidence type="ECO:0000313" key="14">
    <source>
        <dbReference type="Proteomes" id="UP000318571"/>
    </source>
</evidence>
<proteinExistence type="inferred from homology"/>
<dbReference type="PANTHER" id="PTHR11690">
    <property type="entry name" value="AMILORIDE-SENSITIVE SODIUM CHANNEL-RELATED"/>
    <property type="match status" value="1"/>
</dbReference>
<keyword evidence="3 12" id="KW-0813">Transport</keyword>
<keyword evidence="10 12" id="KW-0739">Sodium transport</keyword>
<dbReference type="Gene3D" id="1.10.287.820">
    <property type="entry name" value="Acid-sensing ion channel domain"/>
    <property type="match status" value="1"/>
</dbReference>
<evidence type="ECO:0000256" key="3">
    <source>
        <dbReference type="ARBA" id="ARBA00022448"/>
    </source>
</evidence>
<keyword evidence="14" id="KW-1185">Reference proteome</keyword>
<keyword evidence="8 12" id="KW-0406">Ion transport</keyword>
<evidence type="ECO:0000256" key="12">
    <source>
        <dbReference type="RuleBase" id="RU000679"/>
    </source>
</evidence>
<comment type="similarity">
    <text evidence="2 12">Belongs to the amiloride-sensitive sodium channel (TC 1.A.6) family.</text>
</comment>
<evidence type="ECO:0000256" key="11">
    <source>
        <dbReference type="ARBA" id="ARBA00023303"/>
    </source>
</evidence>
<organism evidence="13 14">
    <name type="scientific">Tigriopus californicus</name>
    <name type="common">Marine copepod</name>
    <dbReference type="NCBI Taxonomy" id="6832"/>
    <lineage>
        <taxon>Eukaryota</taxon>
        <taxon>Metazoa</taxon>
        <taxon>Ecdysozoa</taxon>
        <taxon>Arthropoda</taxon>
        <taxon>Crustacea</taxon>
        <taxon>Multicrustacea</taxon>
        <taxon>Hexanauplia</taxon>
        <taxon>Copepoda</taxon>
        <taxon>Harpacticoida</taxon>
        <taxon>Harpacticidae</taxon>
        <taxon>Tigriopus</taxon>
    </lineage>
</organism>
<evidence type="ECO:0000313" key="13">
    <source>
        <dbReference type="EMBL" id="TRY80033.1"/>
    </source>
</evidence>
<evidence type="ECO:0000256" key="2">
    <source>
        <dbReference type="ARBA" id="ARBA00007193"/>
    </source>
</evidence>
<dbReference type="PROSITE" id="PS01206">
    <property type="entry name" value="ASC"/>
    <property type="match status" value="1"/>
</dbReference>
<evidence type="ECO:0000256" key="6">
    <source>
        <dbReference type="ARBA" id="ARBA00022989"/>
    </source>
</evidence>
<keyword evidence="9" id="KW-0472">Membrane</keyword>
<sequence length="161" mass="18305">MLIHSPEAYPEVEGNTLAIGPGQELFLSLTASHTDGSKAILDFPFEGRSCLFEDEKSFPQAEVTIFKDYSQENCQLECRAKLLLRKCGCLPYYYPRLDLVLKEREDFQFLKNSTCNWEGLNCLANSTGKCTLQFAPRMWSNSMGELILSLVVIWIQHVSIL</sequence>
<name>A0A553PQR8_TIGCA</name>
<keyword evidence="4 12" id="KW-0894">Sodium channel</keyword>
<evidence type="ECO:0000256" key="5">
    <source>
        <dbReference type="ARBA" id="ARBA00022692"/>
    </source>
</evidence>
<keyword evidence="6" id="KW-1133">Transmembrane helix</keyword>
<dbReference type="AlphaFoldDB" id="A0A553PQR8"/>
<keyword evidence="5 12" id="KW-0812">Transmembrane</keyword>
<gene>
    <name evidence="13" type="ORF">TCAL_16033</name>
</gene>
<keyword evidence="11 12" id="KW-0407">Ion channel</keyword>
<evidence type="ECO:0000256" key="4">
    <source>
        <dbReference type="ARBA" id="ARBA00022461"/>
    </source>
</evidence>
<dbReference type="GO" id="GO:0005886">
    <property type="term" value="C:plasma membrane"/>
    <property type="evidence" value="ECO:0007669"/>
    <property type="project" value="TreeGrafter"/>
</dbReference>
<evidence type="ECO:0000256" key="10">
    <source>
        <dbReference type="ARBA" id="ARBA00023201"/>
    </source>
</evidence>
<protein>
    <submittedName>
        <fullName evidence="13">Uncharacterized protein</fullName>
    </submittedName>
</protein>
<reference evidence="13 14" key="1">
    <citation type="journal article" date="2018" name="Nat. Ecol. Evol.">
        <title>Genomic signatures of mitonuclear coevolution across populations of Tigriopus californicus.</title>
        <authorList>
            <person name="Barreto F.S."/>
            <person name="Watson E.T."/>
            <person name="Lima T.G."/>
            <person name="Willett C.S."/>
            <person name="Edmands S."/>
            <person name="Li W."/>
            <person name="Burton R.S."/>
        </authorList>
    </citation>
    <scope>NUCLEOTIDE SEQUENCE [LARGE SCALE GENOMIC DNA]</scope>
    <source>
        <strain evidence="13 14">San Diego</strain>
    </source>
</reference>